<proteinExistence type="predicted"/>
<reference evidence="4" key="2">
    <citation type="submission" date="2023-06" db="EMBL/GenBank/DDBJ databases">
        <authorList>
            <consortium name="Lawrence Berkeley National Laboratory"/>
            <person name="Haridas S."/>
            <person name="Hensen N."/>
            <person name="Bonometti L."/>
            <person name="Westerberg I."/>
            <person name="Brannstrom I.O."/>
            <person name="Guillou S."/>
            <person name="Cros-Aarteil S."/>
            <person name="Calhoun S."/>
            <person name="Kuo A."/>
            <person name="Mondo S."/>
            <person name="Pangilinan J."/>
            <person name="Riley R."/>
            <person name="Labutti K."/>
            <person name="Andreopoulos B."/>
            <person name="Lipzen A."/>
            <person name="Chen C."/>
            <person name="Yanf M."/>
            <person name="Daum C."/>
            <person name="Ng V."/>
            <person name="Clum A."/>
            <person name="Steindorff A."/>
            <person name="Ohm R."/>
            <person name="Martin F."/>
            <person name="Silar P."/>
            <person name="Natvig D."/>
            <person name="Lalanne C."/>
            <person name="Gautier V."/>
            <person name="Ament-Velasquez S.L."/>
            <person name="Kruys A."/>
            <person name="Hutchinson M.I."/>
            <person name="Powell A.J."/>
            <person name="Barry K."/>
            <person name="Miller A.N."/>
            <person name="Grigoriev I.V."/>
            <person name="Debuchy R."/>
            <person name="Gladieux P."/>
            <person name="Thoren M.H."/>
            <person name="Johannesson H."/>
        </authorList>
    </citation>
    <scope>NUCLEOTIDE SEQUENCE</scope>
    <source>
        <strain evidence="4">CBS 958.72</strain>
    </source>
</reference>
<dbReference type="EMBL" id="JAULSN010000001">
    <property type="protein sequence ID" value="KAK3384366.1"/>
    <property type="molecule type" value="Genomic_DNA"/>
</dbReference>
<feature type="signal peptide" evidence="3">
    <location>
        <begin position="1"/>
        <end position="22"/>
    </location>
</feature>
<keyword evidence="2" id="KW-1133">Transmembrane helix</keyword>
<name>A0AAE0TYM7_9PEZI</name>
<organism evidence="4 5">
    <name type="scientific">Lasiosphaeria ovina</name>
    <dbReference type="NCBI Taxonomy" id="92902"/>
    <lineage>
        <taxon>Eukaryota</taxon>
        <taxon>Fungi</taxon>
        <taxon>Dikarya</taxon>
        <taxon>Ascomycota</taxon>
        <taxon>Pezizomycotina</taxon>
        <taxon>Sordariomycetes</taxon>
        <taxon>Sordariomycetidae</taxon>
        <taxon>Sordariales</taxon>
        <taxon>Lasiosphaeriaceae</taxon>
        <taxon>Lasiosphaeria</taxon>
    </lineage>
</organism>
<feature type="region of interest" description="Disordered" evidence="1">
    <location>
        <begin position="470"/>
        <end position="672"/>
    </location>
</feature>
<dbReference type="AlphaFoldDB" id="A0AAE0TYM7"/>
<evidence type="ECO:0000256" key="2">
    <source>
        <dbReference type="SAM" id="Phobius"/>
    </source>
</evidence>
<dbReference type="Proteomes" id="UP001287356">
    <property type="component" value="Unassembled WGS sequence"/>
</dbReference>
<sequence>MRRLRISSLLPVSLALAATGAANSIVYVTDLTVYTALAPCAQNGLKYNIMDLTAQACPEAVTDLQACVCTKNQNFGSIASDVSSSVAYYCGSTASQDQASVSTVLSVYCNQDATVAFPTPATPVSSYITDYPEFGDLAYCASYYLSYVVDSLTRTACPTDATAVASCACSKNQNSLVISQGINTSVKSACSGHTADVSSAQAMFAAYCALNNGTSAFPQTTNPPGDMSYYISNLPQYSALAPCAASALSYAVMRQTTGLCPTGPMALASCACFKDGMTSNILSQITSNVKVICASTATDDISSAVGVYDFYCSAANAKVTADGVTESFSQSTPTRTSGAKFTGDFGGTGGGSTGGGGSGSGGGSSNGNGSGSSSGTGTGNGSGGSAAPATSDAASKGGPSTGVIAGVVVGVVVVLAIVGVLVFFLVKQAQKRKAAAHHALPENASPSSYPDPYGGKHELASDAVAAGAIAGAGAHPPPSPSPSTLKVAGPPRTDNVSPVSAHAHTLTPPPNKLDPYGQAQHPPLPNSAELYGQNPAYSPAPNTAELYAQGGHQYPPHANRPELQGHGAPYSPAGSAELYSQGSGQYPPPNRPELQGQGAPYPPPNRPELMGQYGYPQQQQQPPHQGYYSPQAPQQPPVELQNMVWQSGPVPGYYEMDGSRKANHNSLPGHAR</sequence>
<comment type="caution">
    <text evidence="4">The sequence shown here is derived from an EMBL/GenBank/DDBJ whole genome shotgun (WGS) entry which is preliminary data.</text>
</comment>
<keyword evidence="2" id="KW-0472">Membrane</keyword>
<gene>
    <name evidence="4" type="ORF">B0T24DRAFT_81839</name>
</gene>
<evidence type="ECO:0000256" key="1">
    <source>
        <dbReference type="SAM" id="MobiDB-lite"/>
    </source>
</evidence>
<feature type="region of interest" description="Disordered" evidence="1">
    <location>
        <begin position="437"/>
        <end position="457"/>
    </location>
</feature>
<feature type="compositionally biased region" description="Low complexity" evidence="1">
    <location>
        <begin position="611"/>
        <end position="631"/>
    </location>
</feature>
<accession>A0AAE0TYM7</accession>
<feature type="chain" id="PRO_5042297994" evidence="3">
    <location>
        <begin position="23"/>
        <end position="672"/>
    </location>
</feature>
<evidence type="ECO:0000313" key="4">
    <source>
        <dbReference type="EMBL" id="KAK3384366.1"/>
    </source>
</evidence>
<protein>
    <submittedName>
        <fullName evidence="4">Uncharacterized protein</fullName>
    </submittedName>
</protein>
<reference evidence="4" key="1">
    <citation type="journal article" date="2023" name="Mol. Phylogenet. Evol.">
        <title>Genome-scale phylogeny and comparative genomics of the fungal order Sordariales.</title>
        <authorList>
            <person name="Hensen N."/>
            <person name="Bonometti L."/>
            <person name="Westerberg I."/>
            <person name="Brannstrom I.O."/>
            <person name="Guillou S."/>
            <person name="Cros-Aarteil S."/>
            <person name="Calhoun S."/>
            <person name="Haridas S."/>
            <person name="Kuo A."/>
            <person name="Mondo S."/>
            <person name="Pangilinan J."/>
            <person name="Riley R."/>
            <person name="LaButti K."/>
            <person name="Andreopoulos B."/>
            <person name="Lipzen A."/>
            <person name="Chen C."/>
            <person name="Yan M."/>
            <person name="Daum C."/>
            <person name="Ng V."/>
            <person name="Clum A."/>
            <person name="Steindorff A."/>
            <person name="Ohm R.A."/>
            <person name="Martin F."/>
            <person name="Silar P."/>
            <person name="Natvig D.O."/>
            <person name="Lalanne C."/>
            <person name="Gautier V."/>
            <person name="Ament-Velasquez S.L."/>
            <person name="Kruys A."/>
            <person name="Hutchinson M.I."/>
            <person name="Powell A.J."/>
            <person name="Barry K."/>
            <person name="Miller A.N."/>
            <person name="Grigoriev I.V."/>
            <person name="Debuchy R."/>
            <person name="Gladieux P."/>
            <person name="Hiltunen Thoren M."/>
            <person name="Johannesson H."/>
        </authorList>
    </citation>
    <scope>NUCLEOTIDE SEQUENCE</scope>
    <source>
        <strain evidence="4">CBS 958.72</strain>
    </source>
</reference>
<feature type="transmembrane region" description="Helical" evidence="2">
    <location>
        <begin position="403"/>
        <end position="426"/>
    </location>
</feature>
<keyword evidence="2" id="KW-0812">Transmembrane</keyword>
<feature type="region of interest" description="Disordered" evidence="1">
    <location>
        <begin position="323"/>
        <end position="397"/>
    </location>
</feature>
<feature type="compositionally biased region" description="Polar residues" evidence="1">
    <location>
        <begin position="326"/>
        <end position="339"/>
    </location>
</feature>
<evidence type="ECO:0000256" key="3">
    <source>
        <dbReference type="SAM" id="SignalP"/>
    </source>
</evidence>
<feature type="compositionally biased region" description="Gly residues" evidence="1">
    <location>
        <begin position="344"/>
        <end position="384"/>
    </location>
</feature>
<evidence type="ECO:0000313" key="5">
    <source>
        <dbReference type="Proteomes" id="UP001287356"/>
    </source>
</evidence>
<keyword evidence="5" id="KW-1185">Reference proteome</keyword>
<keyword evidence="3" id="KW-0732">Signal</keyword>